<dbReference type="Gene3D" id="3.90.950.10">
    <property type="match status" value="1"/>
</dbReference>
<accession>A0A3M6UIR0</accession>
<dbReference type="OMA" id="HTEWHRT"/>
<evidence type="ECO:0000256" key="4">
    <source>
        <dbReference type="SAM" id="MobiDB-lite"/>
    </source>
</evidence>
<feature type="domain" description="Non-canonical purine NTP phosphatase/PRRC1" evidence="5">
    <location>
        <begin position="175"/>
        <end position="285"/>
    </location>
</feature>
<dbReference type="OrthoDB" id="4968544at2759"/>
<sequence>MDITKEVESALEEEGYVKIDSTSSSTMSTSTSPVSIGDKKSSSRGVTSVHSHSVTQITSPVQQKIRTDVSASDLLENKSGKSSPNSSSTWQGQGQTSDQDGDGNDDLTSGVWGWMSTAMSVGLQTTQNIGRNIMEKTKTSVESVITTLDPEMEDYLSDRREQSISLAVATTDTEAIEAIKDGFRQVFEHVTMQSNSSTSGIAPLPVGFSAGVKGAQHRIASLVRGKKVQEGQVIIGVEEMLSELLPGKWFGLTCLALSDPTSKTELETFSQSVQIPSFYIKKAEESTPSNYNLRWSGLSFTLGEVMLGSGQEYGDWHSKISGSSKRQILTLAARSLAGQFRERLRASADSLMENALVM</sequence>
<evidence type="ECO:0000256" key="2">
    <source>
        <dbReference type="ARBA" id="ARBA00010298"/>
    </source>
</evidence>
<organism evidence="6 7">
    <name type="scientific">Pocillopora damicornis</name>
    <name type="common">Cauliflower coral</name>
    <name type="synonym">Millepora damicornis</name>
    <dbReference type="NCBI Taxonomy" id="46731"/>
    <lineage>
        <taxon>Eukaryota</taxon>
        <taxon>Metazoa</taxon>
        <taxon>Cnidaria</taxon>
        <taxon>Anthozoa</taxon>
        <taxon>Hexacorallia</taxon>
        <taxon>Scleractinia</taxon>
        <taxon>Astrocoeniina</taxon>
        <taxon>Pocilloporidae</taxon>
        <taxon>Pocillopora</taxon>
    </lineage>
</organism>
<comment type="similarity">
    <text evidence="2">Belongs to the PRRC1 family.</text>
</comment>
<keyword evidence="7" id="KW-1185">Reference proteome</keyword>
<evidence type="ECO:0000256" key="3">
    <source>
        <dbReference type="ARBA" id="ARBA00023034"/>
    </source>
</evidence>
<evidence type="ECO:0000256" key="1">
    <source>
        <dbReference type="ARBA" id="ARBA00004555"/>
    </source>
</evidence>
<evidence type="ECO:0000313" key="6">
    <source>
        <dbReference type="EMBL" id="RMX53541.1"/>
    </source>
</evidence>
<comment type="subcellular location">
    <subcellularLocation>
        <location evidence="1">Golgi apparatus</location>
    </subcellularLocation>
</comment>
<dbReference type="InterPro" id="IPR026533">
    <property type="entry name" value="NTPase/PRRC1"/>
</dbReference>
<evidence type="ECO:0000313" key="7">
    <source>
        <dbReference type="Proteomes" id="UP000275408"/>
    </source>
</evidence>
<dbReference type="SUPFAM" id="SSF52972">
    <property type="entry name" value="ITPase-like"/>
    <property type="match status" value="1"/>
</dbReference>
<dbReference type="Pfam" id="PF01931">
    <property type="entry name" value="NTPase_I-T"/>
    <property type="match status" value="1"/>
</dbReference>
<evidence type="ECO:0000259" key="5">
    <source>
        <dbReference type="Pfam" id="PF01931"/>
    </source>
</evidence>
<dbReference type="PANTHER" id="PTHR23276">
    <property type="entry name" value="PROTEIN PRRC1"/>
    <property type="match status" value="1"/>
</dbReference>
<keyword evidence="3" id="KW-0333">Golgi apparatus</keyword>
<feature type="compositionally biased region" description="Polar residues" evidence="4">
    <location>
        <begin position="43"/>
        <end position="64"/>
    </location>
</feature>
<gene>
    <name evidence="6" type="ORF">pdam_00004390</name>
</gene>
<dbReference type="GO" id="GO:0034237">
    <property type="term" value="F:protein kinase A regulatory subunit binding"/>
    <property type="evidence" value="ECO:0007669"/>
    <property type="project" value="TreeGrafter"/>
</dbReference>
<protein>
    <recommendedName>
        <fullName evidence="5">Non-canonical purine NTP phosphatase/PRRC1 domain-containing protein</fullName>
    </recommendedName>
</protein>
<dbReference type="InterPro" id="IPR026534">
    <property type="entry name" value="PRRC1"/>
</dbReference>
<dbReference type="PANTHER" id="PTHR23276:SF2">
    <property type="entry name" value="PROTEIN PRRC1"/>
    <property type="match status" value="1"/>
</dbReference>
<dbReference type="GO" id="GO:0005794">
    <property type="term" value="C:Golgi apparatus"/>
    <property type="evidence" value="ECO:0007669"/>
    <property type="project" value="UniProtKB-SubCell"/>
</dbReference>
<dbReference type="EMBL" id="RCHS01001420">
    <property type="protein sequence ID" value="RMX53541.1"/>
    <property type="molecule type" value="Genomic_DNA"/>
</dbReference>
<reference evidence="6 7" key="1">
    <citation type="journal article" date="2018" name="Sci. Rep.">
        <title>Comparative analysis of the Pocillopora damicornis genome highlights role of immune system in coral evolution.</title>
        <authorList>
            <person name="Cunning R."/>
            <person name="Bay R.A."/>
            <person name="Gillette P."/>
            <person name="Baker A.C."/>
            <person name="Traylor-Knowles N."/>
        </authorList>
    </citation>
    <scope>NUCLEOTIDE SEQUENCE [LARGE SCALE GENOMIC DNA]</scope>
    <source>
        <strain evidence="6">RSMAS</strain>
        <tissue evidence="6">Whole animal</tissue>
    </source>
</reference>
<dbReference type="Proteomes" id="UP000275408">
    <property type="component" value="Unassembled WGS sequence"/>
</dbReference>
<name>A0A3M6UIR0_POCDA</name>
<proteinExistence type="inferred from homology"/>
<dbReference type="InterPro" id="IPR029001">
    <property type="entry name" value="ITPase-like_fam"/>
</dbReference>
<feature type="compositionally biased region" description="Low complexity" evidence="4">
    <location>
        <begin position="80"/>
        <end position="98"/>
    </location>
</feature>
<dbReference type="AlphaFoldDB" id="A0A3M6UIR0"/>
<comment type="caution">
    <text evidence="6">The sequence shown here is derived from an EMBL/GenBank/DDBJ whole genome shotgun (WGS) entry which is preliminary data.</text>
</comment>
<feature type="region of interest" description="Disordered" evidence="4">
    <location>
        <begin position="1"/>
        <end position="111"/>
    </location>
</feature>
<feature type="compositionally biased region" description="Low complexity" evidence="4">
    <location>
        <begin position="21"/>
        <end position="32"/>
    </location>
</feature>